<sequence>MRGYLFLFLFICSVGASFGQVYKITYHAIHNDQVILTDPVIVFANKYKTVITRESIMNNKFKQTAEQSIIDIPSKLIYRKSTFQNRKSIYSVDSSAFNRTNFSDTKDFKTILGKKAQKSTTSINSNSIEIYYTTELPIHAAPNDVGLNKGWVMEYRRNGNSGYVATKIEEIKDFPSDYLLPSKAEVLDILTYRDEVWKSKFIQIPIFKNEKICFDPDNLKSDSILRFAAGTVILKKIKVPALLNESQAFIELVEKSNGDAYDRTGSVFFIADDQPMTFLDGMKNGMNTLPRYDVGDGKDYLGMIRTGGYSPIFELMRFFTPFGVSHFNDRLALKGKTWQDSVTYRQDISEFLGVMAGKEIYVGTYIGNYDKGGHIVSLEMTIHPGNSNYAEQTNALSLFNTTNVMEMGGQTYPTLFGSAQGLDFEFELKEDVKNARLRYITTGHGGWWNGDEFVPKVNSIYLNNELKFQFTPWRVDCGSYRLYNPVSGNFDSGLSSSDLSRSNWCPGTITYPNYISLGNLKAGTYKIKVHIPQGPPERDSQSFWNVSGALLFEN</sequence>
<evidence type="ECO:0000313" key="4">
    <source>
        <dbReference type="Proteomes" id="UP001165302"/>
    </source>
</evidence>
<dbReference type="EMBL" id="JADEYP010000010">
    <property type="protein sequence ID" value="MCA5004864.1"/>
    <property type="molecule type" value="Genomic_DNA"/>
</dbReference>
<protein>
    <submittedName>
        <fullName evidence="3">Peptide-N-glycosidase</fullName>
    </submittedName>
</protein>
<dbReference type="Gene3D" id="2.60.120.230">
    <property type="match status" value="1"/>
</dbReference>
<dbReference type="SMART" id="SM01290">
    <property type="entry name" value="N-glycanase_N"/>
    <property type="match status" value="1"/>
</dbReference>
<dbReference type="RefSeq" id="WP_225552255.1">
    <property type="nucleotide sequence ID" value="NZ_JADEYP010000010.1"/>
</dbReference>
<evidence type="ECO:0000313" key="3">
    <source>
        <dbReference type="EMBL" id="MCA5004864.1"/>
    </source>
</evidence>
<dbReference type="Proteomes" id="UP001165302">
    <property type="component" value="Unassembled WGS sequence"/>
</dbReference>
<comment type="caution">
    <text evidence="3">The sequence shown here is derived from an EMBL/GenBank/DDBJ whole genome shotgun (WGS) entry which is preliminary data.</text>
</comment>
<dbReference type="Pfam" id="PF22252">
    <property type="entry name" value="PNGase_F-II_N"/>
    <property type="match status" value="1"/>
</dbReference>
<keyword evidence="1" id="KW-1015">Disulfide bond</keyword>
<dbReference type="InterPro" id="IPR015196">
    <property type="entry name" value="PngaseF_N"/>
</dbReference>
<dbReference type="InterPro" id="IPR008977">
    <property type="entry name" value="PHM/PNGase_F_dom_sf"/>
</dbReference>
<dbReference type="SUPFAM" id="SSF49742">
    <property type="entry name" value="PHM/PNGase F"/>
    <property type="match status" value="1"/>
</dbReference>
<gene>
    <name evidence="3" type="ORF">IPZ78_06820</name>
</gene>
<dbReference type="Pfam" id="PF09112">
    <property type="entry name" value="N-glycanase_N"/>
    <property type="match status" value="1"/>
</dbReference>
<name>A0ABS7Z3X2_9SPHI</name>
<dbReference type="InterPro" id="IPR043022">
    <property type="entry name" value="PngaseF_N_sf"/>
</dbReference>
<feature type="domain" description="Peptide-N-glycosidase F N-terminal" evidence="2">
    <location>
        <begin position="203"/>
        <end position="382"/>
    </location>
</feature>
<dbReference type="InterPro" id="IPR014784">
    <property type="entry name" value="Cu2_ascorb_mOase-like_C"/>
</dbReference>
<organism evidence="3 4">
    <name type="scientific">Sphingobacterium bovistauri</name>
    <dbReference type="NCBI Taxonomy" id="2781959"/>
    <lineage>
        <taxon>Bacteria</taxon>
        <taxon>Pseudomonadati</taxon>
        <taxon>Bacteroidota</taxon>
        <taxon>Sphingobacteriia</taxon>
        <taxon>Sphingobacteriales</taxon>
        <taxon>Sphingobacteriaceae</taxon>
        <taxon>Sphingobacterium</taxon>
    </lineage>
</organism>
<evidence type="ECO:0000259" key="2">
    <source>
        <dbReference type="SMART" id="SM01290"/>
    </source>
</evidence>
<keyword evidence="4" id="KW-1185">Reference proteome</keyword>
<dbReference type="Gene3D" id="2.60.120.1570">
    <property type="entry name" value="Peptide-N-glycosidase F, N-terminal domain"/>
    <property type="match status" value="1"/>
</dbReference>
<dbReference type="InterPro" id="IPR015197">
    <property type="entry name" value="PngaseF_C"/>
</dbReference>
<proteinExistence type="predicted"/>
<reference evidence="3" key="1">
    <citation type="submission" date="2020-10" db="EMBL/GenBank/DDBJ databases">
        <authorList>
            <person name="Lu T."/>
            <person name="Wang Q."/>
            <person name="Han X."/>
        </authorList>
    </citation>
    <scope>NUCLEOTIDE SEQUENCE</scope>
    <source>
        <strain evidence="3">WQ 366</strain>
    </source>
</reference>
<evidence type="ECO:0000256" key="1">
    <source>
        <dbReference type="ARBA" id="ARBA00023157"/>
    </source>
</evidence>
<accession>A0ABS7Z3X2</accession>
<dbReference type="Pfam" id="PF09113">
    <property type="entry name" value="N-glycanase_C"/>
    <property type="match status" value="1"/>
</dbReference>